<evidence type="ECO:0000313" key="3">
    <source>
        <dbReference type="Proteomes" id="UP001629113"/>
    </source>
</evidence>
<gene>
    <name evidence="2" type="ORF">PVAG01_10160</name>
</gene>
<dbReference type="SUPFAM" id="SSF56112">
    <property type="entry name" value="Protein kinase-like (PK-like)"/>
    <property type="match status" value="1"/>
</dbReference>
<name>A0ABR4P557_9HELO</name>
<keyword evidence="3" id="KW-1185">Reference proteome</keyword>
<evidence type="ECO:0000259" key="1">
    <source>
        <dbReference type="Pfam" id="PF01636"/>
    </source>
</evidence>
<dbReference type="InterPro" id="IPR051678">
    <property type="entry name" value="AGP_Transferase"/>
</dbReference>
<dbReference type="CDD" id="cd05120">
    <property type="entry name" value="APH_ChoK_like"/>
    <property type="match status" value="1"/>
</dbReference>
<dbReference type="Pfam" id="PF01636">
    <property type="entry name" value="APH"/>
    <property type="match status" value="1"/>
</dbReference>
<accession>A0ABR4P557</accession>
<dbReference type="EMBL" id="JBFCZG010000009">
    <property type="protein sequence ID" value="KAL3418444.1"/>
    <property type="molecule type" value="Genomic_DNA"/>
</dbReference>
<evidence type="ECO:0000313" key="2">
    <source>
        <dbReference type="EMBL" id="KAL3418444.1"/>
    </source>
</evidence>
<dbReference type="PANTHER" id="PTHR21310:SF55">
    <property type="entry name" value="AMINOGLYCOSIDE PHOSPHOTRANSFERASE DOMAIN-CONTAINING PROTEIN"/>
    <property type="match status" value="1"/>
</dbReference>
<dbReference type="InterPro" id="IPR011009">
    <property type="entry name" value="Kinase-like_dom_sf"/>
</dbReference>
<reference evidence="2 3" key="1">
    <citation type="submission" date="2024-06" db="EMBL/GenBank/DDBJ databases">
        <title>Complete genome of Phlyctema vagabunda strain 19-DSS-EL-015.</title>
        <authorList>
            <person name="Fiorenzani C."/>
        </authorList>
    </citation>
    <scope>NUCLEOTIDE SEQUENCE [LARGE SCALE GENOMIC DNA]</scope>
    <source>
        <strain evidence="2 3">19-DSS-EL-015</strain>
    </source>
</reference>
<dbReference type="Proteomes" id="UP001629113">
    <property type="component" value="Unassembled WGS sequence"/>
</dbReference>
<protein>
    <recommendedName>
        <fullName evidence="1">Aminoglycoside phosphotransferase domain-containing protein</fullName>
    </recommendedName>
</protein>
<dbReference type="Gene3D" id="3.90.1200.10">
    <property type="match status" value="1"/>
</dbReference>
<proteinExistence type="predicted"/>
<dbReference type="InterPro" id="IPR002575">
    <property type="entry name" value="Aminoglycoside_PTrfase"/>
</dbReference>
<dbReference type="PANTHER" id="PTHR21310">
    <property type="entry name" value="AMINOGLYCOSIDE PHOSPHOTRANSFERASE-RELATED-RELATED"/>
    <property type="match status" value="1"/>
</dbReference>
<feature type="domain" description="Aminoglycoside phosphotransferase" evidence="1">
    <location>
        <begin position="70"/>
        <end position="269"/>
    </location>
</feature>
<sequence>MSLVYTSSIDKTHTQHEGTEDLAINNTFVRRFLTLSALKTTAFFYRREGVCFPVSRHVIVKTGRWVHLTEAITLKFVAENTSIPVPKVYCSFVHKNRAYIVMERIRGVEAPKALGKLSEDSREKVFRQLKRMFQELRALKPPDGTGVESCVGRSLRDSRIPRSLPRLGPFKTIQEFHFWLREFLNPLEIQDREDDQDWRDIKDMVTKQDRPWPPPVFTHGDLNPFNILIRGEDVVGIIDWEFSGWYPNYWEYTSAWCGNLTRTEWRDQLDKFLDPFPIELEMEITRQKWWGEW</sequence>
<organism evidence="2 3">
    <name type="scientific">Phlyctema vagabunda</name>
    <dbReference type="NCBI Taxonomy" id="108571"/>
    <lineage>
        <taxon>Eukaryota</taxon>
        <taxon>Fungi</taxon>
        <taxon>Dikarya</taxon>
        <taxon>Ascomycota</taxon>
        <taxon>Pezizomycotina</taxon>
        <taxon>Leotiomycetes</taxon>
        <taxon>Helotiales</taxon>
        <taxon>Dermateaceae</taxon>
        <taxon>Phlyctema</taxon>
    </lineage>
</organism>
<comment type="caution">
    <text evidence="2">The sequence shown here is derived from an EMBL/GenBank/DDBJ whole genome shotgun (WGS) entry which is preliminary data.</text>
</comment>